<dbReference type="GO" id="GO:0005886">
    <property type="term" value="C:plasma membrane"/>
    <property type="evidence" value="ECO:0007669"/>
    <property type="project" value="TreeGrafter"/>
</dbReference>
<dbReference type="SMART" id="SM00267">
    <property type="entry name" value="GGDEF"/>
    <property type="match status" value="1"/>
</dbReference>
<keyword evidence="1" id="KW-0812">Transmembrane</keyword>
<dbReference type="PANTHER" id="PTHR45138:SF9">
    <property type="entry name" value="DIGUANYLATE CYCLASE DGCM-RELATED"/>
    <property type="match status" value="1"/>
</dbReference>
<keyword evidence="1" id="KW-0472">Membrane</keyword>
<reference evidence="3 4" key="1">
    <citation type="submission" date="2019-11" db="EMBL/GenBank/DDBJ databases">
        <authorList>
            <person name="Jiang L.-Q."/>
        </authorList>
    </citation>
    <scope>NUCLEOTIDE SEQUENCE [LARGE SCALE GENOMIC DNA]</scope>
    <source>
        <strain evidence="3 4">YIM 132087</strain>
    </source>
</reference>
<dbReference type="InterPro" id="IPR050469">
    <property type="entry name" value="Diguanylate_Cyclase"/>
</dbReference>
<evidence type="ECO:0000256" key="1">
    <source>
        <dbReference type="SAM" id="Phobius"/>
    </source>
</evidence>
<dbReference type="Gene3D" id="3.30.70.270">
    <property type="match status" value="1"/>
</dbReference>
<feature type="transmembrane region" description="Helical" evidence="1">
    <location>
        <begin position="46"/>
        <end position="67"/>
    </location>
</feature>
<dbReference type="AlphaFoldDB" id="A0A7K1FLA8"/>
<dbReference type="GO" id="GO:0052621">
    <property type="term" value="F:diguanylate cyclase activity"/>
    <property type="evidence" value="ECO:0007669"/>
    <property type="project" value="TreeGrafter"/>
</dbReference>
<evidence type="ECO:0000313" key="4">
    <source>
        <dbReference type="Proteomes" id="UP000460221"/>
    </source>
</evidence>
<dbReference type="SUPFAM" id="SSF55073">
    <property type="entry name" value="Nucleotide cyclase"/>
    <property type="match status" value="1"/>
</dbReference>
<dbReference type="NCBIfam" id="TIGR00254">
    <property type="entry name" value="GGDEF"/>
    <property type="match status" value="1"/>
</dbReference>
<dbReference type="GO" id="GO:0043709">
    <property type="term" value="P:cell adhesion involved in single-species biofilm formation"/>
    <property type="evidence" value="ECO:0007669"/>
    <property type="project" value="TreeGrafter"/>
</dbReference>
<name>A0A7K1FLA8_9ACTN</name>
<dbReference type="Proteomes" id="UP000460221">
    <property type="component" value="Unassembled WGS sequence"/>
</dbReference>
<feature type="transmembrane region" description="Helical" evidence="1">
    <location>
        <begin position="74"/>
        <end position="92"/>
    </location>
</feature>
<dbReference type="GO" id="GO:1902201">
    <property type="term" value="P:negative regulation of bacterial-type flagellum-dependent cell motility"/>
    <property type="evidence" value="ECO:0007669"/>
    <property type="project" value="TreeGrafter"/>
</dbReference>
<feature type="transmembrane region" description="Helical" evidence="1">
    <location>
        <begin position="147"/>
        <end position="164"/>
    </location>
</feature>
<dbReference type="InterPro" id="IPR043128">
    <property type="entry name" value="Rev_trsase/Diguanyl_cyclase"/>
</dbReference>
<dbReference type="PANTHER" id="PTHR45138">
    <property type="entry name" value="REGULATORY COMPONENTS OF SENSORY TRANSDUCTION SYSTEM"/>
    <property type="match status" value="1"/>
</dbReference>
<evidence type="ECO:0000259" key="2">
    <source>
        <dbReference type="PROSITE" id="PS50887"/>
    </source>
</evidence>
<gene>
    <name evidence="3" type="ORF">GIS00_13380</name>
</gene>
<organism evidence="3 4">
    <name type="scientific">Nakamurella alba</name>
    <dbReference type="NCBI Taxonomy" id="2665158"/>
    <lineage>
        <taxon>Bacteria</taxon>
        <taxon>Bacillati</taxon>
        <taxon>Actinomycetota</taxon>
        <taxon>Actinomycetes</taxon>
        <taxon>Nakamurellales</taxon>
        <taxon>Nakamurellaceae</taxon>
        <taxon>Nakamurella</taxon>
    </lineage>
</organism>
<evidence type="ECO:0000313" key="3">
    <source>
        <dbReference type="EMBL" id="MTD14932.1"/>
    </source>
</evidence>
<accession>A0A7K1FLA8</accession>
<proteinExistence type="predicted"/>
<keyword evidence="1" id="KW-1133">Transmembrane helix</keyword>
<comment type="caution">
    <text evidence="3">The sequence shown here is derived from an EMBL/GenBank/DDBJ whole genome shotgun (WGS) entry which is preliminary data.</text>
</comment>
<dbReference type="InterPro" id="IPR000160">
    <property type="entry name" value="GGDEF_dom"/>
</dbReference>
<protein>
    <submittedName>
        <fullName evidence="3">Diguanylate cyclase</fullName>
    </submittedName>
</protein>
<dbReference type="EMBL" id="WLYK01000005">
    <property type="protein sequence ID" value="MTD14932.1"/>
    <property type="molecule type" value="Genomic_DNA"/>
</dbReference>
<keyword evidence="4" id="KW-1185">Reference proteome</keyword>
<dbReference type="InterPro" id="IPR029787">
    <property type="entry name" value="Nucleotide_cyclase"/>
</dbReference>
<dbReference type="CDD" id="cd01949">
    <property type="entry name" value="GGDEF"/>
    <property type="match status" value="1"/>
</dbReference>
<dbReference type="PROSITE" id="PS50887">
    <property type="entry name" value="GGDEF"/>
    <property type="match status" value="1"/>
</dbReference>
<dbReference type="Pfam" id="PF00990">
    <property type="entry name" value="GGDEF"/>
    <property type="match status" value="1"/>
</dbReference>
<sequence length="319" mass="34588">MPTRQLELSWQYDLREERARVLALMFAAGGALCLFFVISVDRPGARYPLFTALGCGAVVLGILLWTTGRRFPPWLMQSLLALFSLLVGLLAAASITTAGVVGLGPAVIIAAMYAGYFLTRRSVVLQTVLAVLAYAGGALLSSARPEAVHLLSVALASTAVAATLNRLTRRLRRRSTLDALTGAVSRATWLQMAEREIGRQARPVCVAIIDLDNFKAVNDEDGHLAGDALLRELSELWTSTLGRQAVVGRYGGDEFVLLMSGLDLDEARARLDTLARAHPAEWTAGIAQARPGELITDLLTRADAELLDRKRELRSRQPD</sequence>
<feature type="transmembrane region" description="Helical" evidence="1">
    <location>
        <begin position="21"/>
        <end position="40"/>
    </location>
</feature>
<feature type="domain" description="GGDEF" evidence="2">
    <location>
        <begin position="202"/>
        <end position="319"/>
    </location>
</feature>
<dbReference type="RefSeq" id="WP_154768927.1">
    <property type="nucleotide sequence ID" value="NZ_WLYK01000005.1"/>
</dbReference>
<feature type="transmembrane region" description="Helical" evidence="1">
    <location>
        <begin position="123"/>
        <end position="141"/>
    </location>
</feature>